<feature type="compositionally biased region" description="Low complexity" evidence="1">
    <location>
        <begin position="520"/>
        <end position="531"/>
    </location>
</feature>
<proteinExistence type="predicted"/>
<feature type="region of interest" description="Disordered" evidence="1">
    <location>
        <begin position="487"/>
        <end position="507"/>
    </location>
</feature>
<dbReference type="PROSITE" id="PS50072">
    <property type="entry name" value="CSA_PPIASE_2"/>
    <property type="match status" value="1"/>
</dbReference>
<dbReference type="OrthoDB" id="252722at2759"/>
<name>A0A6I8TC06_AEDAE</name>
<accession>A0A6I8TC06</accession>
<dbReference type="InParanoid" id="A0A6I8TC06"/>
<dbReference type="AlphaFoldDB" id="A0A6I8TC06"/>
<gene>
    <name evidence="2" type="primary">5567400</name>
</gene>
<feature type="region of interest" description="Disordered" evidence="1">
    <location>
        <begin position="520"/>
        <end position="547"/>
    </location>
</feature>
<dbReference type="GO" id="GO:0006457">
    <property type="term" value="P:protein folding"/>
    <property type="evidence" value="ECO:0007669"/>
    <property type="project" value="TreeGrafter"/>
</dbReference>
<dbReference type="SUPFAM" id="SSF57845">
    <property type="entry name" value="B-box zinc-binding domain"/>
    <property type="match status" value="1"/>
</dbReference>
<organism evidence="2 3">
    <name type="scientific">Aedes aegypti</name>
    <name type="common">Yellowfever mosquito</name>
    <name type="synonym">Culex aegypti</name>
    <dbReference type="NCBI Taxonomy" id="7159"/>
    <lineage>
        <taxon>Eukaryota</taxon>
        <taxon>Metazoa</taxon>
        <taxon>Ecdysozoa</taxon>
        <taxon>Arthropoda</taxon>
        <taxon>Hexapoda</taxon>
        <taxon>Insecta</taxon>
        <taxon>Pterygota</taxon>
        <taxon>Neoptera</taxon>
        <taxon>Endopterygota</taxon>
        <taxon>Diptera</taxon>
        <taxon>Nematocera</taxon>
        <taxon>Culicoidea</taxon>
        <taxon>Culicidae</taxon>
        <taxon>Culicinae</taxon>
        <taxon>Aedini</taxon>
        <taxon>Aedes</taxon>
        <taxon>Stegomyia</taxon>
    </lineage>
</organism>
<dbReference type="FunFam" id="2.40.100.10:FF:000036">
    <property type="entry name" value="Peptidyl-prolyl cis-trans isomerase"/>
    <property type="match status" value="1"/>
</dbReference>
<feature type="compositionally biased region" description="Polar residues" evidence="1">
    <location>
        <begin position="489"/>
        <end position="507"/>
    </location>
</feature>
<protein>
    <submittedName>
        <fullName evidence="2">Uncharacterized protein</fullName>
    </submittedName>
</protein>
<feature type="region of interest" description="Disordered" evidence="1">
    <location>
        <begin position="109"/>
        <end position="143"/>
    </location>
</feature>
<dbReference type="PROSITE" id="PS00518">
    <property type="entry name" value="ZF_RING_1"/>
    <property type="match status" value="1"/>
</dbReference>
<dbReference type="PANTHER" id="PTHR11071">
    <property type="entry name" value="PEPTIDYL-PROLYL CIS-TRANS ISOMERASE"/>
    <property type="match status" value="1"/>
</dbReference>
<dbReference type="CDD" id="cd19756">
    <property type="entry name" value="Bbox2"/>
    <property type="match status" value="1"/>
</dbReference>
<dbReference type="Gene3D" id="2.40.100.10">
    <property type="entry name" value="Cyclophilin-like"/>
    <property type="match status" value="1"/>
</dbReference>
<dbReference type="PROSITE" id="PS50119">
    <property type="entry name" value="ZF_BBOX"/>
    <property type="match status" value="1"/>
</dbReference>
<dbReference type="InterPro" id="IPR001841">
    <property type="entry name" value="Znf_RING"/>
</dbReference>
<feature type="region of interest" description="Disordered" evidence="1">
    <location>
        <begin position="431"/>
        <end position="473"/>
    </location>
</feature>
<dbReference type="InterPro" id="IPR017907">
    <property type="entry name" value="Znf_RING_CS"/>
</dbReference>
<dbReference type="EnsemblMetazoa" id="AAEL006054-RC">
    <property type="protein sequence ID" value="AAEL006054-PC"/>
    <property type="gene ID" value="AAEL006054"/>
</dbReference>
<reference evidence="2" key="2">
    <citation type="submission" date="2020-05" db="UniProtKB">
        <authorList>
            <consortium name="EnsemblMetazoa"/>
        </authorList>
    </citation>
    <scope>IDENTIFICATION</scope>
    <source>
        <strain evidence="2">LVP_AGWG</strain>
    </source>
</reference>
<evidence type="ECO:0000256" key="1">
    <source>
        <dbReference type="SAM" id="MobiDB-lite"/>
    </source>
</evidence>
<dbReference type="InterPro" id="IPR013083">
    <property type="entry name" value="Znf_RING/FYVE/PHD"/>
</dbReference>
<reference evidence="2 3" key="1">
    <citation type="submission" date="2017-06" db="EMBL/GenBank/DDBJ databases">
        <title>Aedes aegypti genome working group (AGWG) sequencing and assembly.</title>
        <authorList>
            <consortium name="Aedes aegypti Genome Working Group (AGWG)"/>
            <person name="Matthews B.J."/>
        </authorList>
    </citation>
    <scope>NUCLEOTIDE SEQUENCE [LARGE SCALE GENOMIC DNA]</scope>
    <source>
        <strain evidence="2 3">LVP_AGWG</strain>
    </source>
</reference>
<dbReference type="Pfam" id="PF00160">
    <property type="entry name" value="Pro_isomerase"/>
    <property type="match status" value="1"/>
</dbReference>
<dbReference type="Proteomes" id="UP000008820">
    <property type="component" value="Chromosome 3"/>
</dbReference>
<keyword evidence="3" id="KW-1185">Reference proteome</keyword>
<dbReference type="GO" id="GO:0016018">
    <property type="term" value="F:cyclosporin A binding"/>
    <property type="evidence" value="ECO:0007669"/>
    <property type="project" value="TreeGrafter"/>
</dbReference>
<dbReference type="SUPFAM" id="SSF50891">
    <property type="entry name" value="Cyclophilin-like"/>
    <property type="match status" value="1"/>
</dbReference>
<dbReference type="FunFam" id="3.30.160.60:FF:002695">
    <property type="entry name" value="AGAP001987-PA"/>
    <property type="match status" value="1"/>
</dbReference>
<dbReference type="FunCoup" id="A0A6I8TC06">
    <property type="interactions" value="57"/>
</dbReference>
<dbReference type="SUPFAM" id="SSF57850">
    <property type="entry name" value="RING/U-box"/>
    <property type="match status" value="1"/>
</dbReference>
<dbReference type="Pfam" id="PF00643">
    <property type="entry name" value="zf-B_box"/>
    <property type="match status" value="1"/>
</dbReference>
<dbReference type="GO" id="GO:0005737">
    <property type="term" value="C:cytoplasm"/>
    <property type="evidence" value="ECO:0007669"/>
    <property type="project" value="TreeGrafter"/>
</dbReference>
<evidence type="ECO:0000313" key="2">
    <source>
        <dbReference type="EnsemblMetazoa" id="AAEL006054-PC"/>
    </source>
</evidence>
<dbReference type="FunFam" id="3.30.40.10:FF:000662">
    <property type="entry name" value="Peptidyl-prolyl cis-trans isomerase (Cyclophilin)"/>
    <property type="match status" value="1"/>
</dbReference>
<sequence>MTMDFTPLPSELEELILCSCCHLPFNDTDAVPKLFSCRHYFCLKCVNQVLMKGTELYCVHCWKRTELTGPDMKPENLPTHNAILYLSQNLSMISSGSVTGAGAGGGTGAGSVNGGGTKKPPDKSGTNGTTATSSASSVLSGGGSVTGATGVTNGSSAANGNIGLSSNSANAGGAGPIGSGKYRNKGENCMTHAMPNALWCLKCNIILCRACASTEEHRNHTVKTQAEARDQIRSDIASDLLLMQKSLSELQHFVFKQRDFLLKILEACTALKTQVETELINHLPTFEVAEIRSNLTKAKLFLTMLDQQSPSDAYKLYANLNIEKQRLQSKYQEMYLQCKLDDLIQHYGILFDFELIKQALSNLNTIDPISFGNGAIGGLGLTAGGTTINGHHNSILLLANYCISQLYSRHILTTKHHQQHQQSQHIDPNALGYAISSPSQTTSGGGVPHSPNHTGILAGPPGMPQPPHSGTYASQLNDMAAIIIGPSMHQGNRTDGTNSARTSGSGSAYLSEILNGSSMHLHQHSGSSQHQPLTPPGHPLSSSSSSVVSLVPSTAQQQVQKQVQAAAVASSLLCNPSLHVYPIYFFNIEINGQPFGRILIEVRNDVAPKMAKNFGALATGDLGFGYKGCSIFQCWENESIITGDFELNNGRGGRSVFEEGFFMPDDTKILAIRGSVGMRRSQKRHDNMGLVGSQFRIILREMRGFTGIFAFVVEGLDLVEKISQAGDSAGKPQSNVLIVNCGKWQ</sequence>
<dbReference type="InterPro" id="IPR002130">
    <property type="entry name" value="Cyclophilin-type_PPIase_dom"/>
</dbReference>
<dbReference type="GO" id="GO:0003755">
    <property type="term" value="F:peptidyl-prolyl cis-trans isomerase activity"/>
    <property type="evidence" value="ECO:0007669"/>
    <property type="project" value="InterPro"/>
</dbReference>
<dbReference type="InterPro" id="IPR029000">
    <property type="entry name" value="Cyclophilin-like_dom_sf"/>
</dbReference>
<feature type="compositionally biased region" description="Low complexity" evidence="1">
    <location>
        <begin position="124"/>
        <end position="139"/>
    </location>
</feature>
<evidence type="ECO:0000313" key="3">
    <source>
        <dbReference type="Proteomes" id="UP000008820"/>
    </source>
</evidence>
<dbReference type="Gene3D" id="3.30.40.10">
    <property type="entry name" value="Zinc/RING finger domain, C3HC4 (zinc finger)"/>
    <property type="match status" value="1"/>
</dbReference>
<dbReference type="GO" id="GO:0008270">
    <property type="term" value="F:zinc ion binding"/>
    <property type="evidence" value="ECO:0007669"/>
    <property type="project" value="InterPro"/>
</dbReference>
<dbReference type="InterPro" id="IPR000315">
    <property type="entry name" value="Znf_B-box"/>
</dbReference>
<dbReference type="PROSITE" id="PS50089">
    <property type="entry name" value="ZF_RING_2"/>
    <property type="match status" value="1"/>
</dbReference>
<dbReference type="Gene3D" id="3.30.160.60">
    <property type="entry name" value="Classic Zinc Finger"/>
    <property type="match status" value="1"/>
</dbReference>
<dbReference type="PANTHER" id="PTHR11071:SF577">
    <property type="entry name" value="PEPTIDYL-PROLYL CIS-TRANS ISOMERASE"/>
    <property type="match status" value="1"/>
</dbReference>